<reference evidence="2" key="1">
    <citation type="submission" date="2014-11" db="EMBL/GenBank/DDBJ databases">
        <authorList>
            <person name="Amaro Gonzalez C."/>
        </authorList>
    </citation>
    <scope>NUCLEOTIDE SEQUENCE</scope>
</reference>
<dbReference type="AlphaFoldDB" id="A0A0E9XPJ5"/>
<accession>A0A0E9XPJ5</accession>
<keyword evidence="1" id="KW-0472">Membrane</keyword>
<sequence length="84" mass="9865">MLLIYMHVMLGLLLIYMHVMLGLLLIFWCVMLGLLLVFWCVILGLLLIYRRVKLFDLHSVFLFVLAAFRFTCRDFNSVIVANVL</sequence>
<keyword evidence="1" id="KW-0812">Transmembrane</keyword>
<feature type="transmembrane region" description="Helical" evidence="1">
    <location>
        <begin position="15"/>
        <end position="48"/>
    </location>
</feature>
<evidence type="ECO:0000313" key="2">
    <source>
        <dbReference type="EMBL" id="JAI04327.1"/>
    </source>
</evidence>
<feature type="transmembrane region" description="Helical" evidence="1">
    <location>
        <begin position="60"/>
        <end position="81"/>
    </location>
</feature>
<dbReference type="EMBL" id="GBXM01004251">
    <property type="protein sequence ID" value="JAI04327.1"/>
    <property type="molecule type" value="Transcribed_RNA"/>
</dbReference>
<organism evidence="2">
    <name type="scientific">Anguilla anguilla</name>
    <name type="common">European freshwater eel</name>
    <name type="synonym">Muraena anguilla</name>
    <dbReference type="NCBI Taxonomy" id="7936"/>
    <lineage>
        <taxon>Eukaryota</taxon>
        <taxon>Metazoa</taxon>
        <taxon>Chordata</taxon>
        <taxon>Craniata</taxon>
        <taxon>Vertebrata</taxon>
        <taxon>Euteleostomi</taxon>
        <taxon>Actinopterygii</taxon>
        <taxon>Neopterygii</taxon>
        <taxon>Teleostei</taxon>
        <taxon>Anguilliformes</taxon>
        <taxon>Anguillidae</taxon>
        <taxon>Anguilla</taxon>
    </lineage>
</organism>
<reference evidence="2" key="2">
    <citation type="journal article" date="2015" name="Fish Shellfish Immunol.">
        <title>Early steps in the European eel (Anguilla anguilla)-Vibrio vulnificus interaction in the gills: Role of the RtxA13 toxin.</title>
        <authorList>
            <person name="Callol A."/>
            <person name="Pajuelo D."/>
            <person name="Ebbesson L."/>
            <person name="Teles M."/>
            <person name="MacKenzie S."/>
            <person name="Amaro C."/>
        </authorList>
    </citation>
    <scope>NUCLEOTIDE SEQUENCE</scope>
</reference>
<name>A0A0E9XPJ5_ANGAN</name>
<keyword evidence="1" id="KW-1133">Transmembrane helix</keyword>
<evidence type="ECO:0000256" key="1">
    <source>
        <dbReference type="SAM" id="Phobius"/>
    </source>
</evidence>
<protein>
    <submittedName>
        <fullName evidence="2">Uncharacterized protein</fullName>
    </submittedName>
</protein>
<proteinExistence type="predicted"/>